<gene>
    <name evidence="2" type="ORF">OB914_07220</name>
    <name evidence="1" type="ORF">OB916_06505</name>
</gene>
<reference evidence="2" key="1">
    <citation type="submission" date="2023-02" db="EMBL/GenBank/DDBJ databases">
        <title>Enrichment on poylsaccharides allowed isolation of novel metabolic and taxonomic groups of Haloarchaea.</title>
        <authorList>
            <person name="Sorokin D.Y."/>
            <person name="Elcheninov A.G."/>
            <person name="Khizhniak T.V."/>
            <person name="Kolganova T.V."/>
            <person name="Kublanov I.V."/>
        </authorList>
    </citation>
    <scope>NUCLEOTIDE SEQUENCE</scope>
    <source>
        <strain evidence="1 3">HArc-curdl5-1</strain>
        <strain evidence="2">HArc-curdl7</strain>
    </source>
</reference>
<accession>A0AAE3IA89</accession>
<dbReference type="Gene3D" id="4.10.410.50">
    <property type="match status" value="1"/>
</dbReference>
<dbReference type="InterPro" id="IPR053833">
    <property type="entry name" value="SAMP2"/>
</dbReference>
<organism evidence="2 4">
    <name type="scientific">Halapricum hydrolyticum</name>
    <dbReference type="NCBI Taxonomy" id="2979991"/>
    <lineage>
        <taxon>Archaea</taxon>
        <taxon>Methanobacteriati</taxon>
        <taxon>Methanobacteriota</taxon>
        <taxon>Stenosarchaea group</taxon>
        <taxon>Halobacteria</taxon>
        <taxon>Halobacteriales</taxon>
        <taxon>Haloarculaceae</taxon>
        <taxon>Halapricum</taxon>
    </lineage>
</organism>
<dbReference type="Pfam" id="PF21965">
    <property type="entry name" value="SAMP2"/>
    <property type="match status" value="1"/>
</dbReference>
<dbReference type="InterPro" id="IPR053834">
    <property type="entry name" value="SAMP2_halobacteria"/>
</dbReference>
<name>A0AAE3IA89_9EURY</name>
<evidence type="ECO:0000313" key="2">
    <source>
        <dbReference type="EMBL" id="MCU4726756.1"/>
    </source>
</evidence>
<dbReference type="EMBL" id="JAOPKD010000005">
    <property type="protein sequence ID" value="MCU4726756.1"/>
    <property type="molecule type" value="Genomic_DNA"/>
</dbReference>
<dbReference type="Proteomes" id="UP001208186">
    <property type="component" value="Unassembled WGS sequence"/>
</dbReference>
<dbReference type="Proteomes" id="UP001209746">
    <property type="component" value="Unassembled WGS sequence"/>
</dbReference>
<evidence type="ECO:0000313" key="3">
    <source>
        <dbReference type="Proteomes" id="UP001208186"/>
    </source>
</evidence>
<dbReference type="SUPFAM" id="SSF54285">
    <property type="entry name" value="MoaD/ThiS"/>
    <property type="match status" value="1"/>
</dbReference>
<dbReference type="RefSeq" id="WP_315908475.1">
    <property type="nucleotide sequence ID" value="NZ_JAOPKC010000004.1"/>
</dbReference>
<evidence type="ECO:0000313" key="1">
    <source>
        <dbReference type="EMBL" id="MCU4717715.1"/>
    </source>
</evidence>
<sequence>MRVTVDVVGEGTHEVEVGEGGTYADLLEPLEYSRHEVSIVVDGQPVPEDQPVEVDRVRVLRLVQGG</sequence>
<dbReference type="AlphaFoldDB" id="A0AAE3IA89"/>
<keyword evidence="3" id="KW-1185">Reference proteome</keyword>
<evidence type="ECO:0000313" key="4">
    <source>
        <dbReference type="Proteomes" id="UP001209746"/>
    </source>
</evidence>
<comment type="caution">
    <text evidence="2">The sequence shown here is derived from an EMBL/GenBank/DDBJ whole genome shotgun (WGS) entry which is preliminary data.</text>
</comment>
<dbReference type="EMBL" id="JAOPKC010000004">
    <property type="protein sequence ID" value="MCU4717715.1"/>
    <property type="molecule type" value="Genomic_DNA"/>
</dbReference>
<protein>
    <submittedName>
        <fullName evidence="2">MoaD/ThiS family protein</fullName>
    </submittedName>
</protein>
<proteinExistence type="predicted"/>
<dbReference type="InterPro" id="IPR016155">
    <property type="entry name" value="Mopterin_synth/thiamin_S_b"/>
</dbReference>
<dbReference type="NCBIfam" id="NF041919">
    <property type="entry name" value="SAMP2"/>
    <property type="match status" value="1"/>
</dbReference>
<dbReference type="InterPro" id="IPR053752">
    <property type="entry name" value="SAM_domain_containing"/>
</dbReference>